<organism evidence="1 2">
    <name type="scientific">Parabacteroides chinchillae</name>
    <dbReference type="NCBI Taxonomy" id="871327"/>
    <lineage>
        <taxon>Bacteria</taxon>
        <taxon>Pseudomonadati</taxon>
        <taxon>Bacteroidota</taxon>
        <taxon>Bacteroidia</taxon>
        <taxon>Bacteroidales</taxon>
        <taxon>Tannerellaceae</taxon>
        <taxon>Parabacteroides</taxon>
    </lineage>
</organism>
<protein>
    <recommendedName>
        <fullName evidence="3">DUF3822 family protein</fullName>
    </recommendedName>
</protein>
<reference evidence="1 2" key="1">
    <citation type="submission" date="2016-10" db="EMBL/GenBank/DDBJ databases">
        <authorList>
            <person name="Varghese N."/>
            <person name="Submissions S."/>
        </authorList>
    </citation>
    <scope>NUCLEOTIDE SEQUENCE [LARGE SCALE GENOMIC DNA]</scope>
    <source>
        <strain evidence="1 2">DSM 29073</strain>
    </source>
</reference>
<keyword evidence="2" id="KW-1185">Reference proteome</keyword>
<dbReference type="RefSeq" id="WP_103983404.1">
    <property type="nucleotide sequence ID" value="NZ_FNVS01000009.1"/>
</dbReference>
<sequence>MTISIPDTLTGNSEKYIVSIRLWSGGLSFSGYIPSEVGSFFYREAEFSRTVSYMSSLKEFFFEHDFLNWMYKRIYVVCVSAQYTLVPGDIFDEKRKNDFLSFNFSTPEKKCLNNALKADRMEVVFGLDEEAYEFCSRSLLNPCFVHYMTPLISLWSKQSRTSLSKRMYVVLHDGMIDIACFTQGNLLFVNSFEVTVPDDMLYYILNVWREVGMNQVKDILYLAGNSMLRNTIMSTLHTYLQQVHLMEIPSEAYLLGVEIGQVPMDLISLSICEL</sequence>
<gene>
    <name evidence="1" type="ORF">SAMN05444001_10944</name>
</gene>
<dbReference type="Pfam" id="PF12864">
    <property type="entry name" value="DUF3822"/>
    <property type="match status" value="1"/>
</dbReference>
<evidence type="ECO:0008006" key="3">
    <source>
        <dbReference type="Google" id="ProtNLM"/>
    </source>
</evidence>
<name>A0A8G2F4E7_9BACT</name>
<accession>A0A8G2F4E7</accession>
<dbReference type="Gene3D" id="3.30.420.260">
    <property type="match status" value="1"/>
</dbReference>
<dbReference type="Proteomes" id="UP000236725">
    <property type="component" value="Unassembled WGS sequence"/>
</dbReference>
<comment type="caution">
    <text evidence="1">The sequence shown here is derived from an EMBL/GenBank/DDBJ whole genome shotgun (WGS) entry which is preliminary data.</text>
</comment>
<dbReference type="Gene3D" id="3.30.420.250">
    <property type="match status" value="1"/>
</dbReference>
<evidence type="ECO:0000313" key="2">
    <source>
        <dbReference type="Proteomes" id="UP000236725"/>
    </source>
</evidence>
<dbReference type="InterPro" id="IPR024213">
    <property type="entry name" value="DUF3822"/>
</dbReference>
<evidence type="ECO:0000313" key="1">
    <source>
        <dbReference type="EMBL" id="SEF89962.1"/>
    </source>
</evidence>
<dbReference type="EMBL" id="FNVS01000009">
    <property type="protein sequence ID" value="SEF89962.1"/>
    <property type="molecule type" value="Genomic_DNA"/>
</dbReference>
<dbReference type="CDD" id="cd24013">
    <property type="entry name" value="ASKHA_ATPase_BT3980-like"/>
    <property type="match status" value="1"/>
</dbReference>
<proteinExistence type="predicted"/>
<dbReference type="AlphaFoldDB" id="A0A8G2F4E7"/>